<accession>A0ABY9W0W8</accession>
<dbReference type="InterPro" id="IPR007278">
    <property type="entry name" value="DUF397"/>
</dbReference>
<keyword evidence="3" id="KW-1185">Reference proteome</keyword>
<evidence type="ECO:0000259" key="1">
    <source>
        <dbReference type="Pfam" id="PF04149"/>
    </source>
</evidence>
<proteinExistence type="predicted"/>
<dbReference type="Proteomes" id="UP001303236">
    <property type="component" value="Chromosome"/>
</dbReference>
<name>A0ABY9W0W8_9ACTN</name>
<organism evidence="2 3">
    <name type="scientific">Streptomyces durocortorensis</name>
    <dbReference type="NCBI Taxonomy" id="2811104"/>
    <lineage>
        <taxon>Bacteria</taxon>
        <taxon>Bacillati</taxon>
        <taxon>Actinomycetota</taxon>
        <taxon>Actinomycetes</taxon>
        <taxon>Kitasatosporales</taxon>
        <taxon>Streptomycetaceae</taxon>
        <taxon>Streptomyces</taxon>
    </lineage>
</organism>
<feature type="domain" description="DUF397" evidence="1">
    <location>
        <begin position="7"/>
        <end position="62"/>
    </location>
</feature>
<gene>
    <name evidence="2" type="ORF">RI138_08795</name>
</gene>
<evidence type="ECO:0000313" key="3">
    <source>
        <dbReference type="Proteomes" id="UP001303236"/>
    </source>
</evidence>
<dbReference type="EMBL" id="CP134500">
    <property type="protein sequence ID" value="WNF26926.1"/>
    <property type="molecule type" value="Genomic_DNA"/>
</dbReference>
<dbReference type="Pfam" id="PF04149">
    <property type="entry name" value="DUF397"/>
    <property type="match status" value="1"/>
</dbReference>
<sequence>MTTESPRWFKSSYSNNGGNCVEVAANLVASRGIVPVRDSKSVDGPVVDVPVAAFSAFVGGVRTGKFDAV</sequence>
<evidence type="ECO:0000313" key="2">
    <source>
        <dbReference type="EMBL" id="WNF26926.1"/>
    </source>
</evidence>
<protein>
    <submittedName>
        <fullName evidence="2">DUF397 domain-containing protein</fullName>
    </submittedName>
</protein>
<reference evidence="2 3" key="1">
    <citation type="submission" date="2023-09" db="EMBL/GenBank/DDBJ databases">
        <title>Genome completion map analysis of the actinomycetes C11-1.</title>
        <authorList>
            <person name="Qin P."/>
            <person name="Guan P."/>
        </authorList>
    </citation>
    <scope>NUCLEOTIDE SEQUENCE [LARGE SCALE GENOMIC DNA]</scope>
    <source>
        <strain evidence="2 3">C11-1</strain>
    </source>
</reference>